<comment type="caution">
    <text evidence="3">The sequence shown here is derived from an EMBL/GenBank/DDBJ whole genome shotgun (WGS) entry which is preliminary data.</text>
</comment>
<dbReference type="Gene3D" id="3.40.50.1820">
    <property type="entry name" value="alpha/beta hydrolase"/>
    <property type="match status" value="1"/>
</dbReference>
<dbReference type="PROSITE" id="PS01174">
    <property type="entry name" value="LIPASE_GDXG_SER"/>
    <property type="match status" value="1"/>
</dbReference>
<proteinExistence type="predicted"/>
<dbReference type="InterPro" id="IPR029058">
    <property type="entry name" value="AB_hydrolase_fold"/>
</dbReference>
<protein>
    <recommendedName>
        <fullName evidence="2">Alpha/beta hydrolase fold-3 domain-containing protein</fullName>
    </recommendedName>
</protein>
<accession>A0A9D5D3K5</accession>
<dbReference type="Proteomes" id="UP001085076">
    <property type="component" value="Miscellaneous, Linkage group lg01"/>
</dbReference>
<dbReference type="InterPro" id="IPR033140">
    <property type="entry name" value="Lipase_GDXG_put_SER_AS"/>
</dbReference>
<reference evidence="3" key="1">
    <citation type="submission" date="2021-03" db="EMBL/GenBank/DDBJ databases">
        <authorList>
            <person name="Li Z."/>
            <person name="Yang C."/>
        </authorList>
    </citation>
    <scope>NUCLEOTIDE SEQUENCE</scope>
    <source>
        <strain evidence="3">Dzin_1.0</strain>
        <tissue evidence="3">Leaf</tissue>
    </source>
</reference>
<dbReference type="PANTHER" id="PTHR23024:SF577">
    <property type="entry name" value="CARBOXYLESTERASE 2-RELATED"/>
    <property type="match status" value="1"/>
</dbReference>
<dbReference type="InterPro" id="IPR050466">
    <property type="entry name" value="Carboxylest/Gibb_receptor"/>
</dbReference>
<dbReference type="InterPro" id="IPR013094">
    <property type="entry name" value="AB_hydrolase_3"/>
</dbReference>
<evidence type="ECO:0000259" key="2">
    <source>
        <dbReference type="Pfam" id="PF07859"/>
    </source>
</evidence>
<dbReference type="PANTHER" id="PTHR23024">
    <property type="entry name" value="ARYLACETAMIDE DEACETYLASE"/>
    <property type="match status" value="1"/>
</dbReference>
<name>A0A9D5D3K5_9LILI</name>
<keyword evidence="4" id="KW-1185">Reference proteome</keyword>
<evidence type="ECO:0000313" key="4">
    <source>
        <dbReference type="Proteomes" id="UP001085076"/>
    </source>
</evidence>
<feature type="active site" evidence="1">
    <location>
        <position position="161"/>
    </location>
</feature>
<gene>
    <name evidence="3" type="ORF">J5N97_003097</name>
</gene>
<dbReference type="OrthoDB" id="408631at2759"/>
<dbReference type="Pfam" id="PF07859">
    <property type="entry name" value="Abhydrolase_3"/>
    <property type="match status" value="1"/>
</dbReference>
<organism evidence="3 4">
    <name type="scientific">Dioscorea zingiberensis</name>
    <dbReference type="NCBI Taxonomy" id="325984"/>
    <lineage>
        <taxon>Eukaryota</taxon>
        <taxon>Viridiplantae</taxon>
        <taxon>Streptophyta</taxon>
        <taxon>Embryophyta</taxon>
        <taxon>Tracheophyta</taxon>
        <taxon>Spermatophyta</taxon>
        <taxon>Magnoliopsida</taxon>
        <taxon>Liliopsida</taxon>
        <taxon>Dioscoreales</taxon>
        <taxon>Dioscoreaceae</taxon>
        <taxon>Dioscorea</taxon>
    </lineage>
</organism>
<sequence length="316" mass="34678">MANPDTEILIDFYPRFRTYKSGRVERFVGTETIPAGVDPSTGVYSKDVVILPDSGVSARLYLPPLLQPQPQTQLLPVLVYFHGGGFCIESAFSPTYHSYLNSLAANASVLIVSVNYRRAPEHLLPTAYNDSWEALRWVASLSEEWLGSYGDSSRVFIAGDSAGGNIAHQLALRAGRETVGDGVELRGAILVHPYFWGTSPVGEETRDTVTRSRIEWLWKMTAAPEMGVDHPCFNPVVEGAPSLARLACGRALVCVASEDTFRERGRHYYKQLVGSGWGGMVELLETEGEGHVFHLKKPGCAKALEMMNVVVAFLNS</sequence>
<feature type="domain" description="Alpha/beta hydrolase fold-3" evidence="2">
    <location>
        <begin position="78"/>
        <end position="294"/>
    </location>
</feature>
<dbReference type="GO" id="GO:0016787">
    <property type="term" value="F:hydrolase activity"/>
    <property type="evidence" value="ECO:0007669"/>
    <property type="project" value="InterPro"/>
</dbReference>
<dbReference type="EMBL" id="JAGGNH010000001">
    <property type="protein sequence ID" value="KAJ0984741.1"/>
    <property type="molecule type" value="Genomic_DNA"/>
</dbReference>
<dbReference type="AlphaFoldDB" id="A0A9D5D3K5"/>
<reference evidence="3" key="2">
    <citation type="journal article" date="2022" name="Hortic Res">
        <title>The genome of Dioscorea zingiberensis sheds light on the biosynthesis, origin and evolution of the medicinally important diosgenin saponins.</title>
        <authorList>
            <person name="Li Y."/>
            <person name="Tan C."/>
            <person name="Li Z."/>
            <person name="Guo J."/>
            <person name="Li S."/>
            <person name="Chen X."/>
            <person name="Wang C."/>
            <person name="Dai X."/>
            <person name="Yang H."/>
            <person name="Song W."/>
            <person name="Hou L."/>
            <person name="Xu J."/>
            <person name="Tong Z."/>
            <person name="Xu A."/>
            <person name="Yuan X."/>
            <person name="Wang W."/>
            <person name="Yang Q."/>
            <person name="Chen L."/>
            <person name="Sun Z."/>
            <person name="Wang K."/>
            <person name="Pan B."/>
            <person name="Chen J."/>
            <person name="Bao Y."/>
            <person name="Liu F."/>
            <person name="Qi X."/>
            <person name="Gang D.R."/>
            <person name="Wen J."/>
            <person name="Li J."/>
        </authorList>
    </citation>
    <scope>NUCLEOTIDE SEQUENCE</scope>
    <source>
        <strain evidence="3">Dzin_1.0</strain>
    </source>
</reference>
<evidence type="ECO:0000313" key="3">
    <source>
        <dbReference type="EMBL" id="KAJ0984741.1"/>
    </source>
</evidence>
<dbReference type="SUPFAM" id="SSF53474">
    <property type="entry name" value="alpha/beta-Hydrolases"/>
    <property type="match status" value="1"/>
</dbReference>
<evidence type="ECO:0000256" key="1">
    <source>
        <dbReference type="PROSITE-ProRule" id="PRU10038"/>
    </source>
</evidence>